<dbReference type="Gene3D" id="3.90.550.10">
    <property type="entry name" value="Spore Coat Polysaccharide Biosynthesis Protein SpsA, Chain A"/>
    <property type="match status" value="1"/>
</dbReference>
<comment type="caution">
    <text evidence="2">The sequence shown here is derived from an EMBL/GenBank/DDBJ whole genome shotgun (WGS) entry which is preliminary data.</text>
</comment>
<dbReference type="AlphaFoldDB" id="A0A433NK07"/>
<evidence type="ECO:0000259" key="1">
    <source>
        <dbReference type="Pfam" id="PF00535"/>
    </source>
</evidence>
<accession>A0A433NK07</accession>
<dbReference type="InterPro" id="IPR001173">
    <property type="entry name" value="Glyco_trans_2-like"/>
</dbReference>
<dbReference type="Proteomes" id="UP000268857">
    <property type="component" value="Unassembled WGS sequence"/>
</dbReference>
<evidence type="ECO:0000313" key="3">
    <source>
        <dbReference type="Proteomes" id="UP000268857"/>
    </source>
</evidence>
<dbReference type="Pfam" id="PF00535">
    <property type="entry name" value="Glycos_transf_2"/>
    <property type="match status" value="1"/>
</dbReference>
<dbReference type="PANTHER" id="PTHR22916">
    <property type="entry name" value="GLYCOSYLTRANSFERASE"/>
    <property type="match status" value="1"/>
</dbReference>
<dbReference type="STRING" id="211165.GCA_000317285_00583"/>
<dbReference type="PANTHER" id="PTHR22916:SF3">
    <property type="entry name" value="UDP-GLCNAC:BETAGAL BETA-1,3-N-ACETYLGLUCOSAMINYLTRANSFERASE-LIKE PROTEIN 1"/>
    <property type="match status" value="1"/>
</dbReference>
<dbReference type="EMBL" id="RSCJ01000008">
    <property type="protein sequence ID" value="RUR83031.1"/>
    <property type="molecule type" value="Genomic_DNA"/>
</dbReference>
<protein>
    <submittedName>
        <fullName evidence="2">Glycosyl transferase</fullName>
    </submittedName>
</protein>
<name>A0A433NK07_CHLFR</name>
<gene>
    <name evidence="2" type="ORF">PCC6912_24050</name>
</gene>
<keyword evidence="3" id="KW-1185">Reference proteome</keyword>
<evidence type="ECO:0000313" key="2">
    <source>
        <dbReference type="EMBL" id="RUR83031.1"/>
    </source>
</evidence>
<reference evidence="2 3" key="1">
    <citation type="journal article" date="2019" name="Genome Biol. Evol.">
        <title>Day and night: Metabolic profiles and evolutionary relationships of six axenic non-marine cyanobacteria.</title>
        <authorList>
            <person name="Will S.E."/>
            <person name="Henke P."/>
            <person name="Boedeker C."/>
            <person name="Huang S."/>
            <person name="Brinkmann H."/>
            <person name="Rohde M."/>
            <person name="Jarek M."/>
            <person name="Friedl T."/>
            <person name="Seufert S."/>
            <person name="Schumacher M."/>
            <person name="Overmann J."/>
            <person name="Neumann-Schaal M."/>
            <person name="Petersen J."/>
        </authorList>
    </citation>
    <scope>NUCLEOTIDE SEQUENCE [LARGE SCALE GENOMIC DNA]</scope>
    <source>
        <strain evidence="2 3">PCC 6912</strain>
    </source>
</reference>
<sequence>MPKVSVVIPAYNAMEFLPETLASVLQQTFTDFEVLIVNDGSSDSIVEWASGITDLRVKLISQDNQGVSAARNKGIAHAQGKYVAFLDADDLWEQTKLEKQVRCLEQKSAVGLVYTWTVLIDELGKPTGKMLASNVEANAWKQLIENDMISTGSSTMIRHSCFDKVGVFDPSLAFAEDYDMWLRIAFCYPFAVVKEPLTLYRQHSNNTTKNRQKMIQGLRTVIEKTFQSVPLELLYLRNRAYASIFLGMAWLAVGEGDYKKAISYHQQALLHHPQVFFSKKCLRLSLAIATIRWFGFHSYDKVRKLIHMLRQPVLGVFS</sequence>
<proteinExistence type="predicted"/>
<dbReference type="InterPro" id="IPR029044">
    <property type="entry name" value="Nucleotide-diphossugar_trans"/>
</dbReference>
<dbReference type="OrthoDB" id="9812327at2"/>
<dbReference type="RefSeq" id="WP_016873162.1">
    <property type="nucleotide sequence ID" value="NZ_AJLN01000037.1"/>
</dbReference>
<keyword evidence="2" id="KW-0808">Transferase</keyword>
<feature type="domain" description="Glycosyltransferase 2-like" evidence="1">
    <location>
        <begin position="5"/>
        <end position="165"/>
    </location>
</feature>
<dbReference type="GO" id="GO:0016758">
    <property type="term" value="F:hexosyltransferase activity"/>
    <property type="evidence" value="ECO:0007669"/>
    <property type="project" value="UniProtKB-ARBA"/>
</dbReference>
<organism evidence="2 3">
    <name type="scientific">Chlorogloeopsis fritschii PCC 6912</name>
    <dbReference type="NCBI Taxonomy" id="211165"/>
    <lineage>
        <taxon>Bacteria</taxon>
        <taxon>Bacillati</taxon>
        <taxon>Cyanobacteriota</taxon>
        <taxon>Cyanophyceae</taxon>
        <taxon>Nostocales</taxon>
        <taxon>Chlorogloeopsidaceae</taxon>
        <taxon>Chlorogloeopsis</taxon>
    </lineage>
</organism>
<dbReference type="SUPFAM" id="SSF53448">
    <property type="entry name" value="Nucleotide-diphospho-sugar transferases"/>
    <property type="match status" value="1"/>
</dbReference>